<dbReference type="EMBL" id="JAINUG010000008">
    <property type="protein sequence ID" value="KAJ8415691.1"/>
    <property type="molecule type" value="Genomic_DNA"/>
</dbReference>
<dbReference type="GO" id="GO:0044294">
    <property type="term" value="C:dendritic growth cone"/>
    <property type="evidence" value="ECO:0007669"/>
    <property type="project" value="TreeGrafter"/>
</dbReference>
<dbReference type="GO" id="GO:0001726">
    <property type="term" value="C:ruffle"/>
    <property type="evidence" value="ECO:0007669"/>
    <property type="project" value="TreeGrafter"/>
</dbReference>
<keyword evidence="3" id="KW-1185">Reference proteome</keyword>
<dbReference type="GO" id="GO:1990357">
    <property type="term" value="C:terminal web"/>
    <property type="evidence" value="ECO:0007669"/>
    <property type="project" value="TreeGrafter"/>
</dbReference>
<dbReference type="AlphaFoldDB" id="A0AAD7WZP4"/>
<dbReference type="GO" id="GO:0051639">
    <property type="term" value="P:actin filament network formation"/>
    <property type="evidence" value="ECO:0007669"/>
    <property type="project" value="TreeGrafter"/>
</dbReference>
<comment type="caution">
    <text evidence="2">The sequence shown here is derived from an EMBL/GenBank/DDBJ whole genome shotgun (WGS) entry which is preliminary data.</text>
</comment>
<evidence type="ECO:0000313" key="3">
    <source>
        <dbReference type="Proteomes" id="UP001221898"/>
    </source>
</evidence>
<accession>A0AAD7WZP4</accession>
<dbReference type="GO" id="GO:0043025">
    <property type="term" value="C:neuronal cell body"/>
    <property type="evidence" value="ECO:0007669"/>
    <property type="project" value="TreeGrafter"/>
</dbReference>
<organism evidence="2 3">
    <name type="scientific">Aldrovandia affinis</name>
    <dbReference type="NCBI Taxonomy" id="143900"/>
    <lineage>
        <taxon>Eukaryota</taxon>
        <taxon>Metazoa</taxon>
        <taxon>Chordata</taxon>
        <taxon>Craniata</taxon>
        <taxon>Vertebrata</taxon>
        <taxon>Euteleostomi</taxon>
        <taxon>Actinopterygii</taxon>
        <taxon>Neopterygii</taxon>
        <taxon>Teleostei</taxon>
        <taxon>Notacanthiformes</taxon>
        <taxon>Halosauridae</taxon>
        <taxon>Aldrovandia</taxon>
    </lineage>
</organism>
<name>A0AAD7WZP4_9TELE</name>
<sequence>MSDLWSPHKREYVCMTWLHSLQVCASDQAPEVELEPETVSLDSSSSGPDQGYAASEGMAEDSGIVSSPSDLAHPASPDGSITLDQGSARTRAAPKDCSSDSDEGCATWGSRHRHSSDIYHKSLSGRRQDSYEEDPELTAQLHQTLSDLEADLAGGEV</sequence>
<evidence type="ECO:0000313" key="2">
    <source>
        <dbReference type="EMBL" id="KAJ8415691.1"/>
    </source>
</evidence>
<dbReference type="InterPro" id="IPR039895">
    <property type="entry name" value="COBL-like"/>
</dbReference>
<dbReference type="GO" id="GO:0030041">
    <property type="term" value="P:actin filament polymerization"/>
    <property type="evidence" value="ECO:0007669"/>
    <property type="project" value="TreeGrafter"/>
</dbReference>
<dbReference type="Proteomes" id="UP001221898">
    <property type="component" value="Unassembled WGS sequence"/>
</dbReference>
<dbReference type="PANTHER" id="PTHR47008:SF1">
    <property type="entry name" value="PROTEIN CORDON-BLEU"/>
    <property type="match status" value="1"/>
</dbReference>
<protein>
    <submittedName>
        <fullName evidence="2">Uncharacterized protein</fullName>
    </submittedName>
</protein>
<dbReference type="GO" id="GO:0044295">
    <property type="term" value="C:axonal growth cone"/>
    <property type="evidence" value="ECO:0007669"/>
    <property type="project" value="TreeGrafter"/>
</dbReference>
<proteinExistence type="predicted"/>
<dbReference type="PANTHER" id="PTHR47008">
    <property type="entry name" value="PROTEIN CORDON-BLEU"/>
    <property type="match status" value="1"/>
</dbReference>
<reference evidence="2" key="1">
    <citation type="journal article" date="2023" name="Science">
        <title>Genome structures resolve the early diversification of teleost fishes.</title>
        <authorList>
            <person name="Parey E."/>
            <person name="Louis A."/>
            <person name="Montfort J."/>
            <person name="Bouchez O."/>
            <person name="Roques C."/>
            <person name="Iampietro C."/>
            <person name="Lluch J."/>
            <person name="Castinel A."/>
            <person name="Donnadieu C."/>
            <person name="Desvignes T."/>
            <person name="Floi Bucao C."/>
            <person name="Jouanno E."/>
            <person name="Wen M."/>
            <person name="Mejri S."/>
            <person name="Dirks R."/>
            <person name="Jansen H."/>
            <person name="Henkel C."/>
            <person name="Chen W.J."/>
            <person name="Zahm M."/>
            <person name="Cabau C."/>
            <person name="Klopp C."/>
            <person name="Thompson A.W."/>
            <person name="Robinson-Rechavi M."/>
            <person name="Braasch I."/>
            <person name="Lecointre G."/>
            <person name="Bobe J."/>
            <person name="Postlethwait J.H."/>
            <person name="Berthelot C."/>
            <person name="Roest Crollius H."/>
            <person name="Guiguen Y."/>
        </authorList>
    </citation>
    <scope>NUCLEOTIDE SEQUENCE</scope>
    <source>
        <strain evidence="2">NC1722</strain>
    </source>
</reference>
<dbReference type="GO" id="GO:0005884">
    <property type="term" value="C:actin filament"/>
    <property type="evidence" value="ECO:0007669"/>
    <property type="project" value="TreeGrafter"/>
</dbReference>
<dbReference type="GO" id="GO:0048471">
    <property type="term" value="C:perinuclear region of cytoplasm"/>
    <property type="evidence" value="ECO:0007669"/>
    <property type="project" value="TreeGrafter"/>
</dbReference>
<feature type="region of interest" description="Disordered" evidence="1">
    <location>
        <begin position="28"/>
        <end position="112"/>
    </location>
</feature>
<dbReference type="GO" id="GO:0003785">
    <property type="term" value="F:actin monomer binding"/>
    <property type="evidence" value="ECO:0007669"/>
    <property type="project" value="InterPro"/>
</dbReference>
<evidence type="ECO:0000256" key="1">
    <source>
        <dbReference type="SAM" id="MobiDB-lite"/>
    </source>
</evidence>
<dbReference type="GO" id="GO:0005886">
    <property type="term" value="C:plasma membrane"/>
    <property type="evidence" value="ECO:0007669"/>
    <property type="project" value="TreeGrafter"/>
</dbReference>
<gene>
    <name evidence="2" type="ORF">AAFF_G00402480</name>
</gene>